<sequence>MSLWKNKTFKYKIADTDILRPIQVDVNKCQSIKDLKKKIAIELHIYDYKLHFINPPTETQLKKIREYFTFSLMVDGCCKNIDFIFPKGKIIQITNCYKMNYYQIVKSFQKKGLYYSEECIKKYFHFKIAGKELPHIEYPVLGIPYEHNLVNVEFGCVIVILKYGNKKFLFAENELSLEAYNILNEVYKGCSDISIQNSNKRKVKTTDKLKKYIHYFIRVDFRVSFKNIKTDSECILYLDSLSRVHDAKKNIAVIYSSNRQLLVESIIIYDGNKEIIEDPRKKLQSIQELNQCFYFDFDEKMKFLNQATSNRSNSSLIQSNRNFDRNNQRYLEKQHNKKIDPLFYHKQSFKGEFINSPPTQYSQSNESSIINDYNQVNDDEEEEQQSFSFDQENFEEEEDISDDENAQSIKMKYYYQTCKEDKVEEVELTPDATVLTLKKVIAEKNDVDNLSNVKIIFNGYELLDDDLLKSLKIGDSKIFVYIRSKEDIQIMKANELHFTNDLTAILDEDDNDDDDEI</sequence>
<reference evidence="3 4" key="1">
    <citation type="submission" date="2024-04" db="EMBL/GenBank/DDBJ databases">
        <title>Tritrichomonas musculus Genome.</title>
        <authorList>
            <person name="Alves-Ferreira E."/>
            <person name="Grigg M."/>
            <person name="Lorenzi H."/>
            <person name="Galac M."/>
        </authorList>
    </citation>
    <scope>NUCLEOTIDE SEQUENCE [LARGE SCALE GENOMIC DNA]</scope>
    <source>
        <strain evidence="3 4">EAF2021</strain>
    </source>
</reference>
<gene>
    <name evidence="3" type="ORF">M9Y10_010571</name>
</gene>
<dbReference type="Gene3D" id="3.10.20.90">
    <property type="entry name" value="Phosphatidylinositol 3-kinase Catalytic Subunit, Chain A, domain 1"/>
    <property type="match status" value="1"/>
</dbReference>
<dbReference type="InterPro" id="IPR000626">
    <property type="entry name" value="Ubiquitin-like_dom"/>
</dbReference>
<dbReference type="InterPro" id="IPR029071">
    <property type="entry name" value="Ubiquitin-like_domsf"/>
</dbReference>
<evidence type="ECO:0000313" key="3">
    <source>
        <dbReference type="EMBL" id="KAK8865041.1"/>
    </source>
</evidence>
<evidence type="ECO:0000256" key="1">
    <source>
        <dbReference type="SAM" id="MobiDB-lite"/>
    </source>
</evidence>
<dbReference type="EMBL" id="JAPFFF010000016">
    <property type="protein sequence ID" value="KAK8865041.1"/>
    <property type="molecule type" value="Genomic_DNA"/>
</dbReference>
<evidence type="ECO:0000259" key="2">
    <source>
        <dbReference type="PROSITE" id="PS50053"/>
    </source>
</evidence>
<proteinExistence type="predicted"/>
<evidence type="ECO:0000313" key="4">
    <source>
        <dbReference type="Proteomes" id="UP001470230"/>
    </source>
</evidence>
<dbReference type="PROSITE" id="PS50053">
    <property type="entry name" value="UBIQUITIN_2"/>
    <property type="match status" value="1"/>
</dbReference>
<name>A0ABR2IL42_9EUKA</name>
<dbReference type="SUPFAM" id="SSF54236">
    <property type="entry name" value="Ubiquitin-like"/>
    <property type="match status" value="1"/>
</dbReference>
<organism evidence="3 4">
    <name type="scientific">Tritrichomonas musculus</name>
    <dbReference type="NCBI Taxonomy" id="1915356"/>
    <lineage>
        <taxon>Eukaryota</taxon>
        <taxon>Metamonada</taxon>
        <taxon>Parabasalia</taxon>
        <taxon>Tritrichomonadida</taxon>
        <taxon>Tritrichomonadidae</taxon>
        <taxon>Tritrichomonas</taxon>
    </lineage>
</organism>
<protein>
    <recommendedName>
        <fullName evidence="2">Ubiquitin-like domain-containing protein</fullName>
    </recommendedName>
</protein>
<accession>A0ABR2IL42</accession>
<keyword evidence="4" id="KW-1185">Reference proteome</keyword>
<feature type="domain" description="Ubiquitin-like" evidence="2">
    <location>
        <begin position="407"/>
        <end position="475"/>
    </location>
</feature>
<dbReference type="Proteomes" id="UP001470230">
    <property type="component" value="Unassembled WGS sequence"/>
</dbReference>
<dbReference type="Pfam" id="PF00240">
    <property type="entry name" value="ubiquitin"/>
    <property type="match status" value="1"/>
</dbReference>
<feature type="compositionally biased region" description="Acidic residues" evidence="1">
    <location>
        <begin position="392"/>
        <end position="405"/>
    </location>
</feature>
<comment type="caution">
    <text evidence="3">The sequence shown here is derived from an EMBL/GenBank/DDBJ whole genome shotgun (WGS) entry which is preliminary data.</text>
</comment>
<feature type="region of interest" description="Disordered" evidence="1">
    <location>
        <begin position="379"/>
        <end position="406"/>
    </location>
</feature>